<evidence type="ECO:0000256" key="4">
    <source>
        <dbReference type="ARBA" id="ARBA00023002"/>
    </source>
</evidence>
<dbReference type="Pfam" id="PF01266">
    <property type="entry name" value="DAO"/>
    <property type="match status" value="1"/>
</dbReference>
<evidence type="ECO:0000256" key="1">
    <source>
        <dbReference type="ARBA" id="ARBA00001974"/>
    </source>
</evidence>
<organism evidence="6 7">
    <name type="scientific">Geodermatophilus telluris</name>
    <dbReference type="NCBI Taxonomy" id="1190417"/>
    <lineage>
        <taxon>Bacteria</taxon>
        <taxon>Bacillati</taxon>
        <taxon>Actinomycetota</taxon>
        <taxon>Actinomycetes</taxon>
        <taxon>Geodermatophilales</taxon>
        <taxon>Geodermatophilaceae</taxon>
        <taxon>Geodermatophilus</taxon>
    </lineage>
</organism>
<name>A0A1G6QKX1_9ACTN</name>
<evidence type="ECO:0000256" key="2">
    <source>
        <dbReference type="ARBA" id="ARBA00022630"/>
    </source>
</evidence>
<keyword evidence="4" id="KW-0560">Oxidoreductase</keyword>
<dbReference type="Gene3D" id="3.50.50.60">
    <property type="entry name" value="FAD/NAD(P)-binding domain"/>
    <property type="match status" value="1"/>
</dbReference>
<dbReference type="SUPFAM" id="SSF54373">
    <property type="entry name" value="FAD-linked reductases, C-terminal domain"/>
    <property type="match status" value="1"/>
</dbReference>
<dbReference type="InterPro" id="IPR006076">
    <property type="entry name" value="FAD-dep_OxRdtase"/>
</dbReference>
<dbReference type="PANTHER" id="PTHR10961:SF7">
    <property type="entry name" value="FAD DEPENDENT OXIDOREDUCTASE DOMAIN-CONTAINING PROTEIN"/>
    <property type="match status" value="1"/>
</dbReference>
<proteinExistence type="predicted"/>
<dbReference type="AlphaFoldDB" id="A0A1G6QKX1"/>
<accession>A0A1G6QKX1</accession>
<sequence length="386" mass="41278">MVAPDVEVVVVGAGLTGASTAWALARAGVSVVLFEAHAFGHTLGSSHGSSRIFRRVYKDPLYLRMTGQAQQMWAELESESGTSLLQWTGGIDHGRVRDPEGIAAFLAEQPEEVQHELLSAREAEARWPGMRFTGPVLFHPDAGTVNADAAVTTFLAEAAGHGARLFPETSVDRIDVHGDSGVTVHTGEESVRARSVVLANGPWMPEFLPGSGLGIDLPPMRVTQQHVFHFPRREPDVSWPVVVHKEEMQVFALPSGSDGGPRAAFKVAQHDAGPVVAPGSSAAVLDTSRRSRILDYVRTWMPGLEEVPVADATCLYTTTADEDFVLDRRGPVVVASPCSGHGAKFAPLLGHLIGELARGRRQPEPQFALDRPARAPGPRASVVALG</sequence>
<protein>
    <submittedName>
        <fullName evidence="6">Sarcosine oxidase</fullName>
    </submittedName>
</protein>
<keyword evidence="3" id="KW-0274">FAD</keyword>
<evidence type="ECO:0000313" key="6">
    <source>
        <dbReference type="EMBL" id="SDC93080.1"/>
    </source>
</evidence>
<keyword evidence="7" id="KW-1185">Reference proteome</keyword>
<gene>
    <name evidence="6" type="ORF">SAMN05660690_2985</name>
</gene>
<dbReference type="GO" id="GO:0008115">
    <property type="term" value="F:sarcosine oxidase activity"/>
    <property type="evidence" value="ECO:0007669"/>
    <property type="project" value="TreeGrafter"/>
</dbReference>
<evidence type="ECO:0000256" key="3">
    <source>
        <dbReference type="ARBA" id="ARBA00022827"/>
    </source>
</evidence>
<dbReference type="EMBL" id="FMZF01000004">
    <property type="protein sequence ID" value="SDC93080.1"/>
    <property type="molecule type" value="Genomic_DNA"/>
</dbReference>
<comment type="cofactor">
    <cofactor evidence="1">
        <name>FAD</name>
        <dbReference type="ChEBI" id="CHEBI:57692"/>
    </cofactor>
</comment>
<evidence type="ECO:0000313" key="7">
    <source>
        <dbReference type="Proteomes" id="UP000199416"/>
    </source>
</evidence>
<dbReference type="Proteomes" id="UP000199416">
    <property type="component" value="Unassembled WGS sequence"/>
</dbReference>
<dbReference type="STRING" id="1190417.SAMN05660690_2985"/>
<dbReference type="InterPro" id="IPR045170">
    <property type="entry name" value="MTOX"/>
</dbReference>
<dbReference type="SUPFAM" id="SSF51905">
    <property type="entry name" value="FAD/NAD(P)-binding domain"/>
    <property type="match status" value="1"/>
</dbReference>
<dbReference type="InterPro" id="IPR036188">
    <property type="entry name" value="FAD/NAD-bd_sf"/>
</dbReference>
<dbReference type="Gene3D" id="3.30.9.10">
    <property type="entry name" value="D-Amino Acid Oxidase, subunit A, domain 2"/>
    <property type="match status" value="1"/>
</dbReference>
<dbReference type="PRINTS" id="PR00420">
    <property type="entry name" value="RNGMNOXGNASE"/>
</dbReference>
<dbReference type="RefSeq" id="WP_091366756.1">
    <property type="nucleotide sequence ID" value="NZ_FMZF01000004.1"/>
</dbReference>
<dbReference type="GO" id="GO:0050660">
    <property type="term" value="F:flavin adenine dinucleotide binding"/>
    <property type="evidence" value="ECO:0007669"/>
    <property type="project" value="InterPro"/>
</dbReference>
<reference evidence="7" key="1">
    <citation type="submission" date="2016-10" db="EMBL/GenBank/DDBJ databases">
        <authorList>
            <person name="Varghese N."/>
            <person name="Submissions S."/>
        </authorList>
    </citation>
    <scope>NUCLEOTIDE SEQUENCE [LARGE SCALE GENOMIC DNA]</scope>
    <source>
        <strain evidence="7">DSM 45421</strain>
    </source>
</reference>
<dbReference type="OrthoDB" id="9806257at2"/>
<keyword evidence="2" id="KW-0285">Flavoprotein</keyword>
<dbReference type="PANTHER" id="PTHR10961">
    <property type="entry name" value="PEROXISOMAL SARCOSINE OXIDASE"/>
    <property type="match status" value="1"/>
</dbReference>
<evidence type="ECO:0000259" key="5">
    <source>
        <dbReference type="Pfam" id="PF01266"/>
    </source>
</evidence>
<feature type="domain" description="FAD dependent oxidoreductase" evidence="5">
    <location>
        <begin position="8"/>
        <end position="356"/>
    </location>
</feature>